<dbReference type="PROSITE" id="PS00061">
    <property type="entry name" value="ADH_SHORT"/>
    <property type="match status" value="1"/>
</dbReference>
<dbReference type="InterPro" id="IPR051468">
    <property type="entry name" value="Fungal_SecMetab_SDRs"/>
</dbReference>
<dbReference type="EMBL" id="KV875098">
    <property type="protein sequence ID" value="OIW28308.1"/>
    <property type="molecule type" value="Genomic_DNA"/>
</dbReference>
<organism evidence="4 5">
    <name type="scientific">Coniochaeta ligniaria NRRL 30616</name>
    <dbReference type="NCBI Taxonomy" id="1408157"/>
    <lineage>
        <taxon>Eukaryota</taxon>
        <taxon>Fungi</taxon>
        <taxon>Dikarya</taxon>
        <taxon>Ascomycota</taxon>
        <taxon>Pezizomycotina</taxon>
        <taxon>Sordariomycetes</taxon>
        <taxon>Sordariomycetidae</taxon>
        <taxon>Coniochaetales</taxon>
        <taxon>Coniochaetaceae</taxon>
        <taxon>Coniochaeta</taxon>
    </lineage>
</organism>
<dbReference type="PANTHER" id="PTHR43544">
    <property type="entry name" value="SHORT-CHAIN DEHYDROGENASE/REDUCTASE"/>
    <property type="match status" value="1"/>
</dbReference>
<accession>A0A1J7JGD0</accession>
<dbReference type="PRINTS" id="PR00081">
    <property type="entry name" value="GDHRDH"/>
</dbReference>
<dbReference type="Gene3D" id="3.40.50.720">
    <property type="entry name" value="NAD(P)-binding Rossmann-like Domain"/>
    <property type="match status" value="1"/>
</dbReference>
<dbReference type="PANTHER" id="PTHR43544:SF7">
    <property type="entry name" value="NADB-LER2"/>
    <property type="match status" value="1"/>
</dbReference>
<dbReference type="STRING" id="1408157.A0A1J7JGD0"/>
<comment type="similarity">
    <text evidence="1">Belongs to the short-chain dehydrogenases/reductases (SDR) family.</text>
</comment>
<gene>
    <name evidence="4" type="ORF">CONLIGDRAFT_644505</name>
</gene>
<dbReference type="GO" id="GO:0016491">
    <property type="term" value="F:oxidoreductase activity"/>
    <property type="evidence" value="ECO:0007669"/>
    <property type="project" value="UniProtKB-KW"/>
</dbReference>
<evidence type="ECO:0000256" key="1">
    <source>
        <dbReference type="ARBA" id="ARBA00006484"/>
    </source>
</evidence>
<keyword evidence="3" id="KW-0560">Oxidoreductase</keyword>
<dbReference type="InterPro" id="IPR002347">
    <property type="entry name" value="SDR_fam"/>
</dbReference>
<dbReference type="Pfam" id="PF00106">
    <property type="entry name" value="adh_short"/>
    <property type="match status" value="1"/>
</dbReference>
<evidence type="ECO:0000313" key="5">
    <source>
        <dbReference type="Proteomes" id="UP000182658"/>
    </source>
</evidence>
<evidence type="ECO:0000256" key="2">
    <source>
        <dbReference type="ARBA" id="ARBA00022857"/>
    </source>
</evidence>
<sequence>MPDNTIYLVTGTNKGIGLALVSHLLQRPNTTVIATFRASSSAPSTSALSSLVPHPSSTLIPLPLPILPIPSTATLTSLLPPSITHLDVVIANAGGTSGFRDVPSTSAQDMRYDFDLNAVGTAELFRVTWPLLECSGKGTKKFVVVSSSVGSIGGLAEENFPATAYGMSKAAANWWARKVGLDFGGRGLAVGVLHPGWVKTGMGTGIADALGIEEGGPGMTAEESAEALLEQIDGLTLENSGEFKSYNGKTLPW</sequence>
<dbReference type="InterPro" id="IPR036291">
    <property type="entry name" value="NAD(P)-bd_dom_sf"/>
</dbReference>
<dbReference type="AlphaFoldDB" id="A0A1J7JGD0"/>
<dbReference type="SUPFAM" id="SSF51735">
    <property type="entry name" value="NAD(P)-binding Rossmann-fold domains"/>
    <property type="match status" value="1"/>
</dbReference>
<dbReference type="OrthoDB" id="7289984at2759"/>
<evidence type="ECO:0000256" key="3">
    <source>
        <dbReference type="ARBA" id="ARBA00023002"/>
    </source>
</evidence>
<dbReference type="Proteomes" id="UP000182658">
    <property type="component" value="Unassembled WGS sequence"/>
</dbReference>
<dbReference type="InterPro" id="IPR020904">
    <property type="entry name" value="Sc_DH/Rdtase_CS"/>
</dbReference>
<dbReference type="InParanoid" id="A0A1J7JGD0"/>
<proteinExistence type="inferred from homology"/>
<keyword evidence="5" id="KW-1185">Reference proteome</keyword>
<evidence type="ECO:0000313" key="4">
    <source>
        <dbReference type="EMBL" id="OIW28308.1"/>
    </source>
</evidence>
<name>A0A1J7JGD0_9PEZI</name>
<protein>
    <submittedName>
        <fullName evidence="4">NAD(P)-binding protein</fullName>
    </submittedName>
</protein>
<reference evidence="4 5" key="1">
    <citation type="submission" date="2016-10" db="EMBL/GenBank/DDBJ databases">
        <title>Draft genome sequence of Coniochaeta ligniaria NRRL30616, a lignocellulolytic fungus for bioabatement of inhibitors in plant biomass hydrolysates.</title>
        <authorList>
            <consortium name="DOE Joint Genome Institute"/>
            <person name="Jimenez D.J."/>
            <person name="Hector R.E."/>
            <person name="Riley R."/>
            <person name="Sun H."/>
            <person name="Grigoriev I.V."/>
            <person name="Van Elsas J.D."/>
            <person name="Nichols N.N."/>
        </authorList>
    </citation>
    <scope>NUCLEOTIDE SEQUENCE [LARGE SCALE GENOMIC DNA]</scope>
    <source>
        <strain evidence="4 5">NRRL 30616</strain>
    </source>
</reference>
<keyword evidence="2" id="KW-0521">NADP</keyword>
<dbReference type="GO" id="GO:0005737">
    <property type="term" value="C:cytoplasm"/>
    <property type="evidence" value="ECO:0007669"/>
    <property type="project" value="TreeGrafter"/>
</dbReference>